<evidence type="ECO:0000313" key="3">
    <source>
        <dbReference type="Proteomes" id="UP001210999"/>
    </source>
</evidence>
<protein>
    <submittedName>
        <fullName evidence="2">Uncharacterized protein</fullName>
    </submittedName>
</protein>
<accession>A0A1H7LQV0</accession>
<name>A0A1H7LQV0_PHOVU</name>
<proteinExistence type="predicted"/>
<dbReference type="AlphaFoldDB" id="A0A1H7LQV0"/>
<feature type="region of interest" description="Disordered" evidence="1">
    <location>
        <begin position="1"/>
        <end position="29"/>
    </location>
</feature>
<organism evidence="2 3">
    <name type="scientific">Phocaeicola vulgatus</name>
    <name type="common">Bacteroides vulgatus</name>
    <dbReference type="NCBI Taxonomy" id="821"/>
    <lineage>
        <taxon>Bacteria</taxon>
        <taxon>Pseudomonadati</taxon>
        <taxon>Bacteroidota</taxon>
        <taxon>Bacteroidia</taxon>
        <taxon>Bacteroidales</taxon>
        <taxon>Bacteroidaceae</taxon>
        <taxon>Phocaeicola</taxon>
    </lineage>
</organism>
<evidence type="ECO:0000313" key="2">
    <source>
        <dbReference type="EMBL" id="MDB0853395.1"/>
    </source>
</evidence>
<dbReference type="RefSeq" id="WP_009040060.1">
    <property type="nucleotide sequence ID" value="NZ_FOBA01000020.1"/>
</dbReference>
<gene>
    <name evidence="2" type="ORF">PL594_17990</name>
</gene>
<evidence type="ECO:0000256" key="1">
    <source>
        <dbReference type="SAM" id="MobiDB-lite"/>
    </source>
</evidence>
<comment type="caution">
    <text evidence="2">The sequence shown here is derived from an EMBL/GenBank/DDBJ whole genome shotgun (WGS) entry which is preliminary data.</text>
</comment>
<dbReference type="Proteomes" id="UP001210999">
    <property type="component" value="Unassembled WGS sequence"/>
</dbReference>
<dbReference type="EMBL" id="JAQKEI010000028">
    <property type="protein sequence ID" value="MDB0853395.1"/>
    <property type="molecule type" value="Genomic_DNA"/>
</dbReference>
<sequence>MKGGQKMIGERNIIPGKSRKRNENFPYRQKESAGGKLKFYNINYKVSNLNGCLES</sequence>
<reference evidence="2" key="1">
    <citation type="submission" date="2023-01" db="EMBL/GenBank/DDBJ databases">
        <title>Human gut microbiome strain richness.</title>
        <authorList>
            <person name="Chen-Liaw A."/>
        </authorList>
    </citation>
    <scope>NUCLEOTIDE SEQUENCE</scope>
    <source>
        <strain evidence="2">H9_m1001271B151109d0_201107</strain>
    </source>
</reference>